<sequence>MEPRNDNRTFELSGKRLTVDSGSNVRIEAGDGPDLTVSRKLTGMAAEEGNASWKLDGSTLRLTAKCSGLVLNCGSNYTVKVPSGIAVTVVTEGADVTAAGLSNGLTVRTKSGKIKLAGGSGPLRLTSGTGRITVSDSSAPDVEVRSHDAAHFLSFRKAPRRVSAHLDIGDITLTLPKDGTRYAIEGRAQEKEKYRVDVPNDPRAAHRISVESPQGRVRVEQKS</sequence>
<gene>
    <name evidence="2" type="ORF">GCM10010255_35130</name>
</gene>
<evidence type="ECO:0000313" key="3">
    <source>
        <dbReference type="Proteomes" id="UP001499986"/>
    </source>
</evidence>
<proteinExistence type="predicted"/>
<name>A0ABP5VCJ7_9ACTN</name>
<evidence type="ECO:0008006" key="4">
    <source>
        <dbReference type="Google" id="ProtNLM"/>
    </source>
</evidence>
<dbReference type="Proteomes" id="UP001499986">
    <property type="component" value="Unassembled WGS sequence"/>
</dbReference>
<dbReference type="EMBL" id="BAAASE010000004">
    <property type="protein sequence ID" value="GAA2399534.1"/>
    <property type="molecule type" value="Genomic_DNA"/>
</dbReference>
<organism evidence="2 3">
    <name type="scientific">Streptomyces coeruleofuscus</name>
    <dbReference type="NCBI Taxonomy" id="66879"/>
    <lineage>
        <taxon>Bacteria</taxon>
        <taxon>Bacillati</taxon>
        <taxon>Actinomycetota</taxon>
        <taxon>Actinomycetes</taxon>
        <taxon>Kitasatosporales</taxon>
        <taxon>Streptomycetaceae</taxon>
        <taxon>Streptomyces</taxon>
    </lineage>
</organism>
<feature type="region of interest" description="Disordered" evidence="1">
    <location>
        <begin position="199"/>
        <end position="223"/>
    </location>
</feature>
<accession>A0ABP5VCJ7</accession>
<evidence type="ECO:0000313" key="2">
    <source>
        <dbReference type="EMBL" id="GAA2399534.1"/>
    </source>
</evidence>
<reference evidence="3" key="1">
    <citation type="journal article" date="2019" name="Int. J. Syst. Evol. Microbiol.">
        <title>The Global Catalogue of Microorganisms (GCM) 10K type strain sequencing project: providing services to taxonomists for standard genome sequencing and annotation.</title>
        <authorList>
            <consortium name="The Broad Institute Genomics Platform"/>
            <consortium name="The Broad Institute Genome Sequencing Center for Infectious Disease"/>
            <person name="Wu L."/>
            <person name="Ma J."/>
        </authorList>
    </citation>
    <scope>NUCLEOTIDE SEQUENCE [LARGE SCALE GENOMIC DNA]</scope>
    <source>
        <strain evidence="3">JCM 4358</strain>
    </source>
</reference>
<comment type="caution">
    <text evidence="2">The sequence shown here is derived from an EMBL/GenBank/DDBJ whole genome shotgun (WGS) entry which is preliminary data.</text>
</comment>
<evidence type="ECO:0000256" key="1">
    <source>
        <dbReference type="SAM" id="MobiDB-lite"/>
    </source>
</evidence>
<keyword evidence="3" id="KW-1185">Reference proteome</keyword>
<protein>
    <recommendedName>
        <fullName evidence="4">Adhesin domain-containing protein</fullName>
    </recommendedName>
</protein>